<evidence type="ECO:0000313" key="2">
    <source>
        <dbReference type="EMBL" id="GAO28349.1"/>
    </source>
</evidence>
<keyword evidence="3" id="KW-1185">Reference proteome</keyword>
<dbReference type="OrthoDB" id="9785671at2"/>
<dbReference type="RefSeq" id="WP_062122181.1">
    <property type="nucleotide sequence ID" value="NZ_BAZW01000002.1"/>
</dbReference>
<name>A0A0E9LSW1_9BACT</name>
<reference evidence="2 3" key="1">
    <citation type="journal article" date="2015" name="Microbes Environ.">
        <title>Distribution and evolution of nitrogen fixation genes in the phylum bacteroidetes.</title>
        <authorList>
            <person name="Inoue J."/>
            <person name="Oshima K."/>
            <person name="Suda W."/>
            <person name="Sakamoto M."/>
            <person name="Iino T."/>
            <person name="Noda S."/>
            <person name="Hongoh Y."/>
            <person name="Hattori M."/>
            <person name="Ohkuma M."/>
        </authorList>
    </citation>
    <scope>NUCLEOTIDE SEQUENCE [LARGE SCALE GENOMIC DNA]</scope>
    <source>
        <strain evidence="2">JCM 15548</strain>
    </source>
</reference>
<dbReference type="InterPro" id="IPR007160">
    <property type="entry name" value="DUF362"/>
</dbReference>
<sequence length="306" mass="33291">MKRREFVTKSVGIGLAGALAPVFGSFDALASKPATDGIYDMAAVRGGEPAAMFDKAIEALGGMKRFVKAGQRVLVKPNIGWDNVPERAANTNPELVGRIVKSAFEAGASDVFVFDHTCDQWDRCYKNSQIEEAVKANGGTIVPGNNEQNYKEVTIPGGKSLKTTKVHELLLSTDVFINVPVLKHHGSTTVTLSMKNLMGVVWDRRFYHGNDLSQCIADFLLYRKPDLNIVDGYRMMTRNGPRGVSMDDVVDLKALVAGTDIVAVDAAATLMFGSKPQDIAHIRIAEEMGFGTTNLESLSINRIRIS</sequence>
<feature type="domain" description="DUF362" evidence="1">
    <location>
        <begin position="73"/>
        <end position="269"/>
    </location>
</feature>
<dbReference type="Pfam" id="PF04015">
    <property type="entry name" value="DUF362"/>
    <property type="match status" value="1"/>
</dbReference>
<evidence type="ECO:0000313" key="3">
    <source>
        <dbReference type="Proteomes" id="UP000032900"/>
    </source>
</evidence>
<comment type="caution">
    <text evidence="2">The sequence shown here is derived from an EMBL/GenBank/DDBJ whole genome shotgun (WGS) entry which is preliminary data.</text>
</comment>
<accession>A0A0E9LSW1</accession>
<dbReference type="EMBL" id="BAZW01000002">
    <property type="protein sequence ID" value="GAO28349.1"/>
    <property type="molecule type" value="Genomic_DNA"/>
</dbReference>
<dbReference type="AlphaFoldDB" id="A0A0E9LSW1"/>
<proteinExistence type="predicted"/>
<gene>
    <name evidence="2" type="ORF">JCM15548_1433</name>
</gene>
<organism evidence="2 3">
    <name type="scientific">Geofilum rubicundum JCM 15548</name>
    <dbReference type="NCBI Taxonomy" id="1236989"/>
    <lineage>
        <taxon>Bacteria</taxon>
        <taxon>Pseudomonadati</taxon>
        <taxon>Bacteroidota</taxon>
        <taxon>Bacteroidia</taxon>
        <taxon>Marinilabiliales</taxon>
        <taxon>Marinilabiliaceae</taxon>
        <taxon>Geofilum</taxon>
    </lineage>
</organism>
<protein>
    <submittedName>
        <fullName evidence="2">Iron-sulfur cluster-binding protein</fullName>
    </submittedName>
</protein>
<dbReference type="Proteomes" id="UP000032900">
    <property type="component" value="Unassembled WGS sequence"/>
</dbReference>
<evidence type="ECO:0000259" key="1">
    <source>
        <dbReference type="Pfam" id="PF04015"/>
    </source>
</evidence>
<dbReference type="STRING" id="1236989.JCM15548_1433"/>